<dbReference type="GeneID" id="71992440"/>
<protein>
    <submittedName>
        <fullName evidence="1">Uncharacterized protein</fullName>
    </submittedName>
</protein>
<accession>A0A9Q8PK28</accession>
<dbReference type="KEGG" id="ffu:CLAFUR5_12562"/>
<dbReference type="RefSeq" id="XP_047768274.1">
    <property type="nucleotide sequence ID" value="XM_047911710.1"/>
</dbReference>
<gene>
    <name evidence="1" type="ORF">CLAFUR5_12562</name>
</gene>
<dbReference type="AlphaFoldDB" id="A0A9Q8PK28"/>
<dbReference type="OrthoDB" id="3641881at2759"/>
<proteinExistence type="predicted"/>
<dbReference type="EMBL" id="CP090173">
    <property type="protein sequence ID" value="UJO23908.1"/>
    <property type="molecule type" value="Genomic_DNA"/>
</dbReference>
<dbReference type="Proteomes" id="UP000756132">
    <property type="component" value="Chromosome 11"/>
</dbReference>
<reference evidence="1" key="2">
    <citation type="journal article" date="2022" name="Microb. Genom.">
        <title>A chromosome-scale genome assembly of the tomato pathogen Cladosporium fulvum reveals a compartmentalized genome architecture and the presence of a dispensable chromosome.</title>
        <authorList>
            <person name="Zaccaron A.Z."/>
            <person name="Chen L.H."/>
            <person name="Samaras A."/>
            <person name="Stergiopoulos I."/>
        </authorList>
    </citation>
    <scope>NUCLEOTIDE SEQUENCE</scope>
    <source>
        <strain evidence="1">Race5_Kim</strain>
    </source>
</reference>
<reference evidence="1" key="1">
    <citation type="submission" date="2021-12" db="EMBL/GenBank/DDBJ databases">
        <authorList>
            <person name="Zaccaron A."/>
            <person name="Stergiopoulos I."/>
        </authorList>
    </citation>
    <scope>NUCLEOTIDE SEQUENCE</scope>
    <source>
        <strain evidence="1">Race5_Kim</strain>
    </source>
</reference>
<sequence length="421" mass="47291">MHNYTRHVDRPGCNHALAQQRTNCTPQVSYGAPTKALISHHGRCQGGTASNSNGSSGGDDCLLPESFQIIPPSQRDSRISRKVRILSHIEHRLGPLSQSASALNSQLLRGEADPFTELESRIKQGTADSEIIRVCLIVAKDRLFSLPRKECSAAGQAGPPYAARTLKYIWSDTRLWNPIACVDNHALFSLSGFSIYENLHDLVLEWARAHVPIEQSEQFLGPDNVWRGYLVRSMLSALNACETGNSADQVLETFFKVKDWKRAALTEQPPGPAMPIGLRPAMFEIFNALTSGVKARTSPALYDRFQRFCLDQIILGHTRNGLQRNQVSLAMARLALHHPTRPDVDPAIDYIRHLLQSKDAGDALVWAMEHVTKKFIEETHRVLERQQRQADCVWVERAFESVFGQTLKAFGQERRQTPRRD</sequence>
<evidence type="ECO:0000313" key="2">
    <source>
        <dbReference type="Proteomes" id="UP000756132"/>
    </source>
</evidence>
<organism evidence="1 2">
    <name type="scientific">Passalora fulva</name>
    <name type="common">Tomato leaf mold</name>
    <name type="synonym">Cladosporium fulvum</name>
    <dbReference type="NCBI Taxonomy" id="5499"/>
    <lineage>
        <taxon>Eukaryota</taxon>
        <taxon>Fungi</taxon>
        <taxon>Dikarya</taxon>
        <taxon>Ascomycota</taxon>
        <taxon>Pezizomycotina</taxon>
        <taxon>Dothideomycetes</taxon>
        <taxon>Dothideomycetidae</taxon>
        <taxon>Mycosphaerellales</taxon>
        <taxon>Mycosphaerellaceae</taxon>
        <taxon>Fulvia</taxon>
    </lineage>
</organism>
<keyword evidence="2" id="KW-1185">Reference proteome</keyword>
<name>A0A9Q8PK28_PASFU</name>
<evidence type="ECO:0000313" key="1">
    <source>
        <dbReference type="EMBL" id="UJO23908.1"/>
    </source>
</evidence>